<dbReference type="AlphaFoldDB" id="A0A7V7QM57"/>
<dbReference type="GO" id="GO:0046872">
    <property type="term" value="F:metal ion binding"/>
    <property type="evidence" value="ECO:0007669"/>
    <property type="project" value="UniProtKB-KW"/>
</dbReference>
<protein>
    <submittedName>
        <fullName evidence="8">CoA pyrophosphatase</fullName>
    </submittedName>
</protein>
<sequence>MKKEEFSLRSPGMIGEEKFRQYAVFVPLIDDRGATYLLFEKRSKKLRHHPGEICFPGGKLEAGESLQECAIRETTEELQINSTQIEVIGPGDIYISPFNLMIYPFLGRIKDYKDTYGKDEVEEIIKIPLDFFKNHQPQRFETKLIHEPPEDLPYEWIPGGTKYPWAKGSYDLLFYSYENWIIWGMTAQIVKSMVGLIEEYDILHK</sequence>
<evidence type="ECO:0000313" key="9">
    <source>
        <dbReference type="Proteomes" id="UP000461768"/>
    </source>
</evidence>
<dbReference type="SUPFAM" id="SSF55811">
    <property type="entry name" value="Nudix"/>
    <property type="match status" value="1"/>
</dbReference>
<comment type="caution">
    <text evidence="8">The sequence shown here is derived from an EMBL/GenBank/DDBJ whole genome shotgun (WGS) entry which is preliminary data.</text>
</comment>
<dbReference type="Proteomes" id="UP000461768">
    <property type="component" value="Unassembled WGS sequence"/>
</dbReference>
<keyword evidence="5" id="KW-0460">Magnesium</keyword>
<comment type="cofactor">
    <cofactor evidence="1">
        <name>Mn(2+)</name>
        <dbReference type="ChEBI" id="CHEBI:29035"/>
    </cofactor>
</comment>
<evidence type="ECO:0000259" key="7">
    <source>
        <dbReference type="PROSITE" id="PS51462"/>
    </source>
</evidence>
<evidence type="ECO:0000256" key="6">
    <source>
        <dbReference type="ARBA" id="ARBA00023211"/>
    </source>
</evidence>
<dbReference type="CDD" id="cd03426">
    <property type="entry name" value="NUDIX_CoAse_Nudt7"/>
    <property type="match status" value="1"/>
</dbReference>
<reference evidence="8 9" key="1">
    <citation type="submission" date="2019-09" db="EMBL/GenBank/DDBJ databases">
        <authorList>
            <person name="Valk L.C."/>
        </authorList>
    </citation>
    <scope>NUCLEOTIDE SEQUENCE [LARGE SCALE GENOMIC DNA]</scope>
    <source>
        <strain evidence="8">GalUA</strain>
    </source>
</reference>
<evidence type="ECO:0000256" key="3">
    <source>
        <dbReference type="ARBA" id="ARBA00022723"/>
    </source>
</evidence>
<evidence type="ECO:0000256" key="5">
    <source>
        <dbReference type="ARBA" id="ARBA00022842"/>
    </source>
</evidence>
<comment type="cofactor">
    <cofactor evidence="2">
        <name>Mg(2+)</name>
        <dbReference type="ChEBI" id="CHEBI:18420"/>
    </cofactor>
</comment>
<dbReference type="PANTHER" id="PTHR12992">
    <property type="entry name" value="NUDIX HYDROLASE"/>
    <property type="match status" value="1"/>
</dbReference>
<evidence type="ECO:0000313" key="8">
    <source>
        <dbReference type="EMBL" id="KAB1439684.1"/>
    </source>
</evidence>
<dbReference type="RefSeq" id="WP_151142435.1">
    <property type="nucleotide sequence ID" value="NZ_WAGX01000004.1"/>
</dbReference>
<evidence type="ECO:0000256" key="4">
    <source>
        <dbReference type="ARBA" id="ARBA00022801"/>
    </source>
</evidence>
<evidence type="ECO:0000256" key="1">
    <source>
        <dbReference type="ARBA" id="ARBA00001936"/>
    </source>
</evidence>
<keyword evidence="6" id="KW-0464">Manganese</keyword>
<gene>
    <name evidence="8" type="ORF">F7O84_04660</name>
</gene>
<proteinExistence type="predicted"/>
<reference evidence="8 9" key="2">
    <citation type="submission" date="2020-02" db="EMBL/GenBank/DDBJ databases">
        <title>Candidatus Galacturonibacter soehngenii shows hetero-acetogenic catabolism of galacturonic acid but lacks a canonical carbon monoxide dehydrogenase/acetyl-CoA synthase complex.</title>
        <authorList>
            <person name="Diender M."/>
            <person name="Stouten G.R."/>
            <person name="Petersen J.F."/>
            <person name="Nielsen P.H."/>
            <person name="Dueholm M.S."/>
            <person name="Pronk J.T."/>
            <person name="Van Loosdrecht M.C.M."/>
        </authorList>
    </citation>
    <scope>NUCLEOTIDE SEQUENCE [LARGE SCALE GENOMIC DNA]</scope>
    <source>
        <strain evidence="8">GalUA</strain>
    </source>
</reference>
<dbReference type="Pfam" id="PF00293">
    <property type="entry name" value="NUDIX"/>
    <property type="match status" value="1"/>
</dbReference>
<dbReference type="InterPro" id="IPR015797">
    <property type="entry name" value="NUDIX_hydrolase-like_dom_sf"/>
</dbReference>
<dbReference type="PROSITE" id="PS51462">
    <property type="entry name" value="NUDIX"/>
    <property type="match status" value="1"/>
</dbReference>
<keyword evidence="9" id="KW-1185">Reference proteome</keyword>
<keyword evidence="3" id="KW-0479">Metal-binding</keyword>
<evidence type="ECO:0000256" key="2">
    <source>
        <dbReference type="ARBA" id="ARBA00001946"/>
    </source>
</evidence>
<accession>A0A7V7QM57</accession>
<name>A0A7V7QM57_9FIRM</name>
<dbReference type="InterPro" id="IPR000086">
    <property type="entry name" value="NUDIX_hydrolase_dom"/>
</dbReference>
<dbReference type="PANTHER" id="PTHR12992:SF11">
    <property type="entry name" value="MITOCHONDRIAL COENZYME A DIPHOSPHATASE NUDT8"/>
    <property type="match status" value="1"/>
</dbReference>
<organism evidence="8 9">
    <name type="scientific">Candidatus Galacturonatibacter soehngenii</name>
    <dbReference type="NCBI Taxonomy" id="2307010"/>
    <lineage>
        <taxon>Bacteria</taxon>
        <taxon>Bacillati</taxon>
        <taxon>Bacillota</taxon>
        <taxon>Clostridia</taxon>
        <taxon>Lachnospirales</taxon>
        <taxon>Lachnospiraceae</taxon>
        <taxon>Candidatus Galacturonatibacter</taxon>
    </lineage>
</organism>
<keyword evidence="4" id="KW-0378">Hydrolase</keyword>
<dbReference type="EMBL" id="WAGX01000004">
    <property type="protein sequence ID" value="KAB1439684.1"/>
    <property type="molecule type" value="Genomic_DNA"/>
</dbReference>
<dbReference type="Gene3D" id="3.90.79.10">
    <property type="entry name" value="Nucleoside Triphosphate Pyrophosphohydrolase"/>
    <property type="match status" value="1"/>
</dbReference>
<feature type="domain" description="Nudix hydrolase" evidence="7">
    <location>
        <begin position="19"/>
        <end position="150"/>
    </location>
</feature>
<dbReference type="OrthoDB" id="9802805at2"/>
<dbReference type="InterPro" id="IPR045121">
    <property type="entry name" value="CoAse"/>
</dbReference>
<dbReference type="GO" id="GO:0010945">
    <property type="term" value="F:coenzyme A diphosphatase activity"/>
    <property type="evidence" value="ECO:0007669"/>
    <property type="project" value="InterPro"/>
</dbReference>